<accession>A0A067MV59</accession>
<dbReference type="CDD" id="cd21037">
    <property type="entry name" value="MLKL_NTD"/>
    <property type="match status" value="1"/>
</dbReference>
<feature type="domain" description="Protein kinase" evidence="1">
    <location>
        <begin position="193"/>
        <end position="478"/>
    </location>
</feature>
<dbReference type="InterPro" id="IPR000719">
    <property type="entry name" value="Prot_kinase_dom"/>
</dbReference>
<gene>
    <name evidence="2" type="ORF">BOTBODRAFT_171405</name>
</gene>
<dbReference type="Gene3D" id="1.20.930.20">
    <property type="entry name" value="Adaptor protein Cbl, N-terminal domain"/>
    <property type="match status" value="1"/>
</dbReference>
<dbReference type="InterPro" id="IPR059179">
    <property type="entry name" value="MLKL-like_MCAfunc"/>
</dbReference>
<dbReference type="InterPro" id="IPR051681">
    <property type="entry name" value="Ser/Thr_Kinases-Pseudokinases"/>
</dbReference>
<protein>
    <recommendedName>
        <fullName evidence="1">Protein kinase domain-containing protein</fullName>
    </recommendedName>
</protein>
<dbReference type="InterPro" id="IPR001245">
    <property type="entry name" value="Ser-Thr/Tyr_kinase_cat_dom"/>
</dbReference>
<dbReference type="STRING" id="930990.A0A067MV59"/>
<evidence type="ECO:0000313" key="2">
    <source>
        <dbReference type="EMBL" id="KDQ18590.1"/>
    </source>
</evidence>
<dbReference type="InterPro" id="IPR011009">
    <property type="entry name" value="Kinase-like_dom_sf"/>
</dbReference>
<dbReference type="GO" id="GO:0005524">
    <property type="term" value="F:ATP binding"/>
    <property type="evidence" value="ECO:0007669"/>
    <property type="project" value="InterPro"/>
</dbReference>
<reference evidence="3" key="1">
    <citation type="journal article" date="2014" name="Proc. Natl. Acad. Sci. U.S.A.">
        <title>Extensive sampling of basidiomycete genomes demonstrates inadequacy of the white-rot/brown-rot paradigm for wood decay fungi.</title>
        <authorList>
            <person name="Riley R."/>
            <person name="Salamov A.A."/>
            <person name="Brown D.W."/>
            <person name="Nagy L.G."/>
            <person name="Floudas D."/>
            <person name="Held B.W."/>
            <person name="Levasseur A."/>
            <person name="Lombard V."/>
            <person name="Morin E."/>
            <person name="Otillar R."/>
            <person name="Lindquist E.A."/>
            <person name="Sun H."/>
            <person name="LaButti K.M."/>
            <person name="Schmutz J."/>
            <person name="Jabbour D."/>
            <person name="Luo H."/>
            <person name="Baker S.E."/>
            <person name="Pisabarro A.G."/>
            <person name="Walton J.D."/>
            <person name="Blanchette R.A."/>
            <person name="Henrissat B."/>
            <person name="Martin F."/>
            <person name="Cullen D."/>
            <person name="Hibbett D.S."/>
            <person name="Grigoriev I.V."/>
        </authorList>
    </citation>
    <scope>NUCLEOTIDE SEQUENCE [LARGE SCALE GENOMIC DNA]</scope>
    <source>
        <strain evidence="3">FD-172 SS1</strain>
    </source>
</reference>
<dbReference type="EMBL" id="KL198021">
    <property type="protein sequence ID" value="KDQ18590.1"/>
    <property type="molecule type" value="Genomic_DNA"/>
</dbReference>
<dbReference type="PROSITE" id="PS50011">
    <property type="entry name" value="PROTEIN_KINASE_DOM"/>
    <property type="match status" value="1"/>
</dbReference>
<evidence type="ECO:0000313" key="3">
    <source>
        <dbReference type="Proteomes" id="UP000027195"/>
    </source>
</evidence>
<evidence type="ECO:0000259" key="1">
    <source>
        <dbReference type="PROSITE" id="PS50011"/>
    </source>
</evidence>
<sequence>MIHSALSAASFGAQFAPVPGLSTAISVLQQIVSIYENIQHNRELCARLVERSEAVIKVIELHWNPELAVYRSADLQRLTSVLEEIREKMKEWAGYNLFDAFIRQGQISGDVDSKSKDLDSCLEAFNLASHLRLQAMIEEIRTALGPDGSFQEMLDKHHENQDQLVIIVGELQKLNRSQTLGSAAQDETRVRLLKVQSTLQGGGLPDTNLKSGAECEKVGDKPAITARVHEIWEGKWMGSQRVALKLFRKLTNDEDARTSRIKKRVDREVRIWSLLRNEYIVPLYGVCTDDGTYPYLVMPWYTNGNATQYLKHKASADKLKICLDAARGLKYLHTLNRPVVHGNLRGSNILISDNGRGLLSDFGFSNIAGAEHSNTVASDNHRWMSFEAQQGLRTPDVDVWAWAMTAVELLSEELPFCDIQMTGKLAMMIRDGEHPNKEEQERNGIQIDDHVWSLLESCWKKPDRRAKIEVVVAKMEILTKA</sequence>
<dbReference type="Gene3D" id="1.10.510.10">
    <property type="entry name" value="Transferase(Phosphotransferase) domain 1"/>
    <property type="match status" value="1"/>
</dbReference>
<keyword evidence="3" id="KW-1185">Reference proteome</keyword>
<dbReference type="GO" id="GO:0007166">
    <property type="term" value="P:cell surface receptor signaling pathway"/>
    <property type="evidence" value="ECO:0007669"/>
    <property type="project" value="InterPro"/>
</dbReference>
<dbReference type="InParanoid" id="A0A067MV59"/>
<dbReference type="InterPro" id="IPR036537">
    <property type="entry name" value="Adaptor_Cbl_N_dom_sf"/>
</dbReference>
<organism evidence="2 3">
    <name type="scientific">Botryobasidium botryosum (strain FD-172 SS1)</name>
    <dbReference type="NCBI Taxonomy" id="930990"/>
    <lineage>
        <taxon>Eukaryota</taxon>
        <taxon>Fungi</taxon>
        <taxon>Dikarya</taxon>
        <taxon>Basidiomycota</taxon>
        <taxon>Agaricomycotina</taxon>
        <taxon>Agaricomycetes</taxon>
        <taxon>Cantharellales</taxon>
        <taxon>Botryobasidiaceae</taxon>
        <taxon>Botryobasidium</taxon>
    </lineage>
</organism>
<proteinExistence type="predicted"/>
<name>A0A067MV59_BOTB1</name>
<dbReference type="AlphaFoldDB" id="A0A067MV59"/>
<dbReference type="HOGENOM" id="CLU_000288_7_38_1"/>
<dbReference type="PANTHER" id="PTHR44329">
    <property type="entry name" value="SERINE/THREONINE-PROTEIN KINASE TNNI3K-RELATED"/>
    <property type="match status" value="1"/>
</dbReference>
<dbReference type="Proteomes" id="UP000027195">
    <property type="component" value="Unassembled WGS sequence"/>
</dbReference>
<dbReference type="OrthoDB" id="6071166at2759"/>
<dbReference type="SUPFAM" id="SSF56112">
    <property type="entry name" value="Protein kinase-like (PK-like)"/>
    <property type="match status" value="1"/>
</dbReference>
<dbReference type="GO" id="GO:0004674">
    <property type="term" value="F:protein serine/threonine kinase activity"/>
    <property type="evidence" value="ECO:0007669"/>
    <property type="project" value="TreeGrafter"/>
</dbReference>
<dbReference type="Pfam" id="PF07714">
    <property type="entry name" value="PK_Tyr_Ser-Thr"/>
    <property type="match status" value="1"/>
</dbReference>